<dbReference type="Pfam" id="PF13200">
    <property type="entry name" value="DUF4015"/>
    <property type="match status" value="1"/>
</dbReference>
<proteinExistence type="predicted"/>
<feature type="signal peptide" evidence="2">
    <location>
        <begin position="1"/>
        <end position="19"/>
    </location>
</feature>
<feature type="region of interest" description="Disordered" evidence="1">
    <location>
        <begin position="57"/>
        <end position="81"/>
    </location>
</feature>
<name>A0ABW5VBR9_9BACI</name>
<feature type="chain" id="PRO_5045969519" evidence="2">
    <location>
        <begin position="20"/>
        <end position="410"/>
    </location>
</feature>
<organism evidence="4 5">
    <name type="scientific">Lentibacillus juripiscarius</name>
    <dbReference type="NCBI Taxonomy" id="257446"/>
    <lineage>
        <taxon>Bacteria</taxon>
        <taxon>Bacillati</taxon>
        <taxon>Bacillota</taxon>
        <taxon>Bacilli</taxon>
        <taxon>Bacillales</taxon>
        <taxon>Bacillaceae</taxon>
        <taxon>Lentibacillus</taxon>
    </lineage>
</organism>
<keyword evidence="5" id="KW-1185">Reference proteome</keyword>
<dbReference type="SUPFAM" id="SSF51445">
    <property type="entry name" value="(Trans)glycosidases"/>
    <property type="match status" value="1"/>
</dbReference>
<dbReference type="Proteomes" id="UP001597502">
    <property type="component" value="Unassembled WGS sequence"/>
</dbReference>
<dbReference type="EMBL" id="JBHUNA010000038">
    <property type="protein sequence ID" value="MFD2762100.1"/>
    <property type="molecule type" value="Genomic_DNA"/>
</dbReference>
<gene>
    <name evidence="4" type="ORF">ACFSUO_14165</name>
</gene>
<reference evidence="5" key="1">
    <citation type="journal article" date="2019" name="Int. J. Syst. Evol. Microbiol.">
        <title>The Global Catalogue of Microorganisms (GCM) 10K type strain sequencing project: providing services to taxonomists for standard genome sequencing and annotation.</title>
        <authorList>
            <consortium name="The Broad Institute Genomics Platform"/>
            <consortium name="The Broad Institute Genome Sequencing Center for Infectious Disease"/>
            <person name="Wu L."/>
            <person name="Ma J."/>
        </authorList>
    </citation>
    <scope>NUCLEOTIDE SEQUENCE [LARGE SCALE GENOMIC DNA]</scope>
    <source>
        <strain evidence="5">TISTR 1535</strain>
    </source>
</reference>
<dbReference type="PANTHER" id="PTHR43405">
    <property type="entry name" value="GLYCOSYL HYDROLASE DIGH"/>
    <property type="match status" value="1"/>
</dbReference>
<keyword evidence="2" id="KW-0732">Signal</keyword>
<dbReference type="GO" id="GO:0016787">
    <property type="term" value="F:hydrolase activity"/>
    <property type="evidence" value="ECO:0007669"/>
    <property type="project" value="UniProtKB-KW"/>
</dbReference>
<evidence type="ECO:0000256" key="1">
    <source>
        <dbReference type="SAM" id="MobiDB-lite"/>
    </source>
</evidence>
<comment type="caution">
    <text evidence="4">The sequence shown here is derived from an EMBL/GenBank/DDBJ whole genome shotgun (WGS) entry which is preliminary data.</text>
</comment>
<dbReference type="PROSITE" id="PS51257">
    <property type="entry name" value="PROKAR_LIPOPROTEIN"/>
    <property type="match status" value="1"/>
</dbReference>
<accession>A0ABW5VBR9</accession>
<evidence type="ECO:0000259" key="3">
    <source>
        <dbReference type="Pfam" id="PF13200"/>
    </source>
</evidence>
<feature type="compositionally biased region" description="Polar residues" evidence="1">
    <location>
        <begin position="65"/>
        <end position="76"/>
    </location>
</feature>
<evidence type="ECO:0000256" key="2">
    <source>
        <dbReference type="SAM" id="SignalP"/>
    </source>
</evidence>
<dbReference type="InterPro" id="IPR052177">
    <property type="entry name" value="Divisome_Glycosyl_Hydrolase"/>
</dbReference>
<dbReference type="Gene3D" id="3.20.20.80">
    <property type="entry name" value="Glycosidases"/>
    <property type="match status" value="1"/>
</dbReference>
<feature type="domain" description="DUF4015" evidence="3">
    <location>
        <begin position="90"/>
        <end position="404"/>
    </location>
</feature>
<dbReference type="PANTHER" id="PTHR43405:SF1">
    <property type="entry name" value="GLYCOSYL HYDROLASE DIGH"/>
    <property type="match status" value="1"/>
</dbReference>
<protein>
    <submittedName>
        <fullName evidence="4">Glycoside hydrolase</fullName>
    </submittedName>
</protein>
<evidence type="ECO:0000313" key="4">
    <source>
        <dbReference type="EMBL" id="MFD2762100.1"/>
    </source>
</evidence>
<sequence length="410" mass="47260">MRMKLTVLCLALFLPGFLAGCAGIETQMTKQLNIQHTDYHSENTSENQSKKRPEFLAADKEDKGQTNSSSTNNIRRQTPKENIKRTDIRGIYLNRNAIKSDAIDDYIDLVQSTDLNAFVMDVKDDNGKLTYDSNVPIAEEIKADGNPSVDDMKALLDRLEKEGIYTIARIVVFKDPFLAEQKEEFAIKRKNGGVWQDEQGIKWIDPYKKDVWDYMVSISEEVASYGFDEIQYDYIRFPANAKTADQNITFDNQENMAKDENVLSFLQYANKRLEDYSVQVSADVFGLVTTAKDDMGIGQLWERIAPNVDFISPMTYPSHYGPGSYGIENPDDHPYDIMKQAIQDAKRRNEKLEEKGINTAFIRPWIQDFDFGRKYEKRDIQNQIKALEELGIRQYLVWNARSKYTKNAYE</sequence>
<evidence type="ECO:0000313" key="5">
    <source>
        <dbReference type="Proteomes" id="UP001597502"/>
    </source>
</evidence>
<dbReference type="InterPro" id="IPR017853">
    <property type="entry name" value="GH"/>
</dbReference>
<keyword evidence="4" id="KW-0378">Hydrolase</keyword>
<dbReference type="InterPro" id="IPR025275">
    <property type="entry name" value="DUF4015"/>
</dbReference>